<dbReference type="AlphaFoldDB" id="A0A6B0V1R4"/>
<dbReference type="PANTHER" id="PTHR11505">
    <property type="entry name" value="L1 TRANSPOSABLE ELEMENT-RELATED"/>
    <property type="match status" value="1"/>
</dbReference>
<reference evidence="1" key="1">
    <citation type="submission" date="2019-12" db="EMBL/GenBank/DDBJ databases">
        <title>An insight into the sialome of adult female Ixodes ricinus ticks feeding for 6 days.</title>
        <authorList>
            <person name="Perner J."/>
            <person name="Ribeiro J.M.C."/>
        </authorList>
    </citation>
    <scope>NUCLEOTIDE SEQUENCE</scope>
    <source>
        <strain evidence="1">Semi-engorged</strain>
        <tissue evidence="1">Salivary glands</tissue>
    </source>
</reference>
<dbReference type="InterPro" id="IPR004244">
    <property type="entry name" value="Transposase_22"/>
</dbReference>
<protein>
    <submittedName>
        <fullName evidence="1">Putative transposase domain-containing protein</fullName>
    </submittedName>
</protein>
<evidence type="ECO:0000313" key="1">
    <source>
        <dbReference type="EMBL" id="MXU95288.1"/>
    </source>
</evidence>
<proteinExistence type="predicted"/>
<sequence>MLPCPRTCVLLLQECIDVTFDLLSCGDIESNPGPDEGGTDTPLTMKEMAKSILVTQNVIINDLGVIKTSQQQFESKFDSLAKRVEQIEVIVQDTNEVKDQVVGLQQSVTSMQEDLFECQRKLRSLEDYSRRNNLVVFGIPEDNNETADTLKSKVLDGVFEETLGIRVNTVERLHGVGRKTNRN</sequence>
<name>A0A6B0V1R4_IXORI</name>
<dbReference type="EMBL" id="GIFC01013205">
    <property type="protein sequence ID" value="MXU95288.1"/>
    <property type="molecule type" value="Transcribed_RNA"/>
</dbReference>
<organism evidence="1">
    <name type="scientific">Ixodes ricinus</name>
    <name type="common">Common tick</name>
    <name type="synonym">Acarus ricinus</name>
    <dbReference type="NCBI Taxonomy" id="34613"/>
    <lineage>
        <taxon>Eukaryota</taxon>
        <taxon>Metazoa</taxon>
        <taxon>Ecdysozoa</taxon>
        <taxon>Arthropoda</taxon>
        <taxon>Chelicerata</taxon>
        <taxon>Arachnida</taxon>
        <taxon>Acari</taxon>
        <taxon>Parasitiformes</taxon>
        <taxon>Ixodida</taxon>
        <taxon>Ixodoidea</taxon>
        <taxon>Ixodidae</taxon>
        <taxon>Ixodinae</taxon>
        <taxon>Ixodes</taxon>
    </lineage>
</organism>
<accession>A0A6B0V1R4</accession>